<protein>
    <submittedName>
        <fullName evidence="1">Uncharacterized protein</fullName>
    </submittedName>
</protein>
<dbReference type="Proteomes" id="UP001444071">
    <property type="component" value="Unassembled WGS sequence"/>
</dbReference>
<proteinExistence type="predicted"/>
<evidence type="ECO:0000313" key="2">
    <source>
        <dbReference type="Proteomes" id="UP001444071"/>
    </source>
</evidence>
<feature type="non-terminal residue" evidence="1">
    <location>
        <position position="1"/>
    </location>
</feature>
<name>A0ABV0WJ41_9TELE</name>
<evidence type="ECO:0000313" key="1">
    <source>
        <dbReference type="EMBL" id="MEQ2268462.1"/>
    </source>
</evidence>
<keyword evidence="2" id="KW-1185">Reference proteome</keyword>
<dbReference type="EMBL" id="JAHRIM010050129">
    <property type="protein sequence ID" value="MEQ2268462.1"/>
    <property type="molecule type" value="Genomic_DNA"/>
</dbReference>
<reference evidence="1 2" key="1">
    <citation type="submission" date="2021-06" db="EMBL/GenBank/DDBJ databases">
        <authorList>
            <person name="Palmer J.M."/>
        </authorList>
    </citation>
    <scope>NUCLEOTIDE SEQUENCE [LARGE SCALE GENOMIC DNA]</scope>
    <source>
        <strain evidence="1 2">XR_2019</strain>
        <tissue evidence="1">Muscle</tissue>
    </source>
</reference>
<gene>
    <name evidence="1" type="ORF">XENORESO_020821</name>
</gene>
<sequence>ARPSLQPNDSQRTGNVRNVSVCVLAPIISFSACVNPPRGQNNLSGPHFSETFILRSFTSGGLVQLHADRNSTGDFHFFTAAVSPCEQSVPIKVSCSLDLILCYVGIQVRGD</sequence>
<comment type="caution">
    <text evidence="1">The sequence shown here is derived from an EMBL/GenBank/DDBJ whole genome shotgun (WGS) entry which is preliminary data.</text>
</comment>
<accession>A0ABV0WJ41</accession>
<organism evidence="1 2">
    <name type="scientific">Xenotaenia resolanae</name>
    <dbReference type="NCBI Taxonomy" id="208358"/>
    <lineage>
        <taxon>Eukaryota</taxon>
        <taxon>Metazoa</taxon>
        <taxon>Chordata</taxon>
        <taxon>Craniata</taxon>
        <taxon>Vertebrata</taxon>
        <taxon>Euteleostomi</taxon>
        <taxon>Actinopterygii</taxon>
        <taxon>Neopterygii</taxon>
        <taxon>Teleostei</taxon>
        <taxon>Neoteleostei</taxon>
        <taxon>Acanthomorphata</taxon>
        <taxon>Ovalentaria</taxon>
        <taxon>Atherinomorphae</taxon>
        <taxon>Cyprinodontiformes</taxon>
        <taxon>Goodeidae</taxon>
        <taxon>Xenotaenia</taxon>
    </lineage>
</organism>